<evidence type="ECO:0000313" key="2">
    <source>
        <dbReference type="EMBL" id="WAW09705.1"/>
    </source>
</evidence>
<sequence>MSLATLPTNISLRIVPRPAVKLAGIRIRTDMQTAREDVKQLWHDAMPEISKLASGTRDAPTYGVSWVIDAETCSFDYCVAVKSGRDSVLPEEFEETIIPAGLYAECSLPSREALYRLYNYLYYEWLPAQDESMVVGDTPCYEVYPDNYLKGGHMKLYIPIVGA</sequence>
<dbReference type="SMART" id="SM00871">
    <property type="entry name" value="AraC_E_bind"/>
    <property type="match status" value="1"/>
</dbReference>
<name>A0A9E9P2Z2_9BURK</name>
<proteinExistence type="predicted"/>
<dbReference type="Proteomes" id="UP001156215">
    <property type="component" value="Chromosome"/>
</dbReference>
<dbReference type="EMBL" id="CP098242">
    <property type="protein sequence ID" value="WAW09705.1"/>
    <property type="molecule type" value="Genomic_DNA"/>
</dbReference>
<dbReference type="InterPro" id="IPR029441">
    <property type="entry name" value="Cass2"/>
</dbReference>
<organism evidence="2 3">
    <name type="scientific">Oxalobacter vibrioformis</name>
    <dbReference type="NCBI Taxonomy" id="933080"/>
    <lineage>
        <taxon>Bacteria</taxon>
        <taxon>Pseudomonadati</taxon>
        <taxon>Pseudomonadota</taxon>
        <taxon>Betaproteobacteria</taxon>
        <taxon>Burkholderiales</taxon>
        <taxon>Oxalobacteraceae</taxon>
        <taxon>Oxalobacter</taxon>
    </lineage>
</organism>
<dbReference type="InterPro" id="IPR011256">
    <property type="entry name" value="Reg_factor_effector_dom_sf"/>
</dbReference>
<evidence type="ECO:0000313" key="3">
    <source>
        <dbReference type="Proteomes" id="UP001156215"/>
    </source>
</evidence>
<protein>
    <submittedName>
        <fullName evidence="2">GyrI-like domain-containing protein</fullName>
    </submittedName>
</protein>
<dbReference type="AlphaFoldDB" id="A0A9E9P2Z2"/>
<gene>
    <name evidence="2" type="ORF">NB640_10815</name>
</gene>
<dbReference type="Pfam" id="PF14526">
    <property type="entry name" value="Cass2"/>
    <property type="match status" value="1"/>
</dbReference>
<evidence type="ECO:0000259" key="1">
    <source>
        <dbReference type="SMART" id="SM00871"/>
    </source>
</evidence>
<dbReference type="InterPro" id="IPR010499">
    <property type="entry name" value="AraC_E-bd"/>
</dbReference>
<dbReference type="Gene3D" id="3.20.80.10">
    <property type="entry name" value="Regulatory factor, effector binding domain"/>
    <property type="match status" value="1"/>
</dbReference>
<accession>A0A9E9P2Z2</accession>
<reference evidence="2" key="1">
    <citation type="journal article" date="2022" name="Front. Microbiol.">
        <title>New perspectives on an old grouping: The genomic and phenotypic variability of Oxalobacter formigenes and the implications for calcium oxalate stone prevention.</title>
        <authorList>
            <person name="Chmiel J.A."/>
            <person name="Carr C."/>
            <person name="Stuivenberg G.A."/>
            <person name="Venema R."/>
            <person name="Chanyi R.M."/>
            <person name="Al K.F."/>
            <person name="Giguere D."/>
            <person name="Say H."/>
            <person name="Akouris P.P."/>
            <person name="Dominguez Romero S.A."/>
            <person name="Kwong A."/>
            <person name="Tai V."/>
            <person name="Koval S.F."/>
            <person name="Razvi H."/>
            <person name="Bjazevic J."/>
            <person name="Burton J.P."/>
        </authorList>
    </citation>
    <scope>NUCLEOTIDE SEQUENCE</scope>
    <source>
        <strain evidence="2">WoOx3</strain>
    </source>
</reference>
<dbReference type="SUPFAM" id="SSF55136">
    <property type="entry name" value="Probable bacterial effector-binding domain"/>
    <property type="match status" value="1"/>
</dbReference>
<dbReference type="RefSeq" id="WP_269308710.1">
    <property type="nucleotide sequence ID" value="NZ_CP098242.1"/>
</dbReference>
<feature type="domain" description="AraC effector-binding" evidence="1">
    <location>
        <begin position="10"/>
        <end position="161"/>
    </location>
</feature>
<keyword evidence="3" id="KW-1185">Reference proteome</keyword>
<dbReference type="KEGG" id="ovb:NB640_10815"/>